<dbReference type="GeneTree" id="ENSGT00920000150741"/>
<keyword evidence="3" id="KW-1185">Reference proteome</keyword>
<dbReference type="Ensembl" id="ENSMSIT00000014142.1">
    <property type="protein sequence ID" value="ENSMSIP00000011151.1"/>
    <property type="gene ID" value="ENSMSIG00000009763.1"/>
</dbReference>
<dbReference type="AlphaFoldDB" id="A0A8C6GSM5"/>
<evidence type="ECO:0000313" key="2">
    <source>
        <dbReference type="Ensembl" id="ENSMSIP00000011151.1"/>
    </source>
</evidence>
<evidence type="ECO:0000256" key="1">
    <source>
        <dbReference type="SAM" id="Phobius"/>
    </source>
</evidence>
<dbReference type="Proteomes" id="UP000694415">
    <property type="component" value="Unplaced"/>
</dbReference>
<evidence type="ECO:0000313" key="3">
    <source>
        <dbReference type="Proteomes" id="UP000694415"/>
    </source>
</evidence>
<sequence length="84" mass="10183">MSPASFMSAFPDRNDMQFGENLEFFCFFSVFLIFAYLFFYFALKAVNLFWRSRHRSPSPIRDVPSDDHLYRKKRTGLRTRQLWI</sequence>
<protein>
    <submittedName>
        <fullName evidence="2">Uncharacterized protein</fullName>
    </submittedName>
</protein>
<name>A0A8C6GSM5_MUSSI</name>
<accession>A0A8C6GSM5</accession>
<reference evidence="2" key="2">
    <citation type="submission" date="2025-09" db="UniProtKB">
        <authorList>
            <consortium name="Ensembl"/>
        </authorList>
    </citation>
    <scope>IDENTIFICATION</scope>
</reference>
<feature type="transmembrane region" description="Helical" evidence="1">
    <location>
        <begin position="22"/>
        <end position="43"/>
    </location>
</feature>
<keyword evidence="1" id="KW-1133">Transmembrane helix</keyword>
<keyword evidence="1" id="KW-0472">Membrane</keyword>
<proteinExistence type="predicted"/>
<organism evidence="2 3">
    <name type="scientific">Mus spicilegus</name>
    <name type="common">Mound-building mouse</name>
    <dbReference type="NCBI Taxonomy" id="10103"/>
    <lineage>
        <taxon>Eukaryota</taxon>
        <taxon>Metazoa</taxon>
        <taxon>Chordata</taxon>
        <taxon>Craniata</taxon>
        <taxon>Vertebrata</taxon>
        <taxon>Euteleostomi</taxon>
        <taxon>Mammalia</taxon>
        <taxon>Eutheria</taxon>
        <taxon>Euarchontoglires</taxon>
        <taxon>Glires</taxon>
        <taxon>Rodentia</taxon>
        <taxon>Myomorpha</taxon>
        <taxon>Muroidea</taxon>
        <taxon>Muridae</taxon>
        <taxon>Murinae</taxon>
        <taxon>Mus</taxon>
        <taxon>Mus</taxon>
    </lineage>
</organism>
<reference evidence="2" key="1">
    <citation type="submission" date="2025-08" db="UniProtKB">
        <authorList>
            <consortium name="Ensembl"/>
        </authorList>
    </citation>
    <scope>IDENTIFICATION</scope>
</reference>
<keyword evidence="1" id="KW-0812">Transmembrane</keyword>